<dbReference type="OrthoDB" id="5356111at2759"/>
<keyword evidence="8 11" id="KW-1133">Transmembrane helix</keyword>
<proteinExistence type="inferred from homology"/>
<evidence type="ECO:0000256" key="11">
    <source>
        <dbReference type="RuleBase" id="RU366035"/>
    </source>
</evidence>
<dbReference type="eggNOG" id="ENOG502QRP5">
    <property type="taxonomic scope" value="Eukaryota"/>
</dbReference>
<accession>G8ZQN9</accession>
<feature type="transmembrane region" description="Helical" evidence="11">
    <location>
        <begin position="294"/>
        <end position="318"/>
    </location>
</feature>
<dbReference type="RefSeq" id="XP_003680737.1">
    <property type="nucleotide sequence ID" value="XM_003680689.1"/>
</dbReference>
<comment type="similarity">
    <text evidence="3 11">Belongs to the PRM1 family.</text>
</comment>
<name>G8ZQN9_TORDE</name>
<evidence type="ECO:0000313" key="13">
    <source>
        <dbReference type="Proteomes" id="UP000005627"/>
    </source>
</evidence>
<dbReference type="GO" id="GO:0043332">
    <property type="term" value="C:mating projection tip"/>
    <property type="evidence" value="ECO:0007669"/>
    <property type="project" value="UniProtKB-UniRule"/>
</dbReference>
<feature type="transmembrane region" description="Helical" evidence="11">
    <location>
        <begin position="411"/>
        <end position="432"/>
    </location>
</feature>
<dbReference type="FunCoup" id="G8ZQN9">
    <property type="interactions" value="64"/>
</dbReference>
<evidence type="ECO:0000256" key="8">
    <source>
        <dbReference type="ARBA" id="ARBA00022989"/>
    </source>
</evidence>
<comment type="caution">
    <text evidence="11">Lacks conserved residue(s) required for the propagation of feature annotation.</text>
</comment>
<dbReference type="GO" id="GO:0005886">
    <property type="term" value="C:plasma membrane"/>
    <property type="evidence" value="ECO:0007669"/>
    <property type="project" value="UniProtKB-SubCell"/>
</dbReference>
<dbReference type="HOGENOM" id="CLU_010191_1_0_1"/>
<protein>
    <recommendedName>
        <fullName evidence="4 11">Plasma membrane fusion protein PRM1</fullName>
    </recommendedName>
</protein>
<evidence type="ECO:0000256" key="2">
    <source>
        <dbReference type="ARBA" id="ARBA00004651"/>
    </source>
</evidence>
<dbReference type="KEGG" id="tdl:TDEL_0C06370"/>
<evidence type="ECO:0000256" key="3">
    <source>
        <dbReference type="ARBA" id="ARBA00010780"/>
    </source>
</evidence>
<dbReference type="PANTHER" id="PTHR31030:SF1">
    <property type="entry name" value="PLASMA MEMBRANE FUSION PROTEIN PRM1"/>
    <property type="match status" value="1"/>
</dbReference>
<comment type="function">
    <text evidence="1 11">Involved in cell fusion during mating by stabilizing the plasma membrane fusion event.</text>
</comment>
<gene>
    <name evidence="12" type="primary">TDEL0C06370</name>
    <name evidence="12" type="ORF">TDEL_0C06370</name>
</gene>
<evidence type="ECO:0000256" key="1">
    <source>
        <dbReference type="ARBA" id="ARBA00002512"/>
    </source>
</evidence>
<keyword evidence="5 11" id="KW-1003">Cell membrane</keyword>
<feature type="transmembrane region" description="Helical" evidence="11">
    <location>
        <begin position="15"/>
        <end position="34"/>
    </location>
</feature>
<dbReference type="STRING" id="1076872.G8ZQN9"/>
<dbReference type="EMBL" id="HE616744">
    <property type="protein sequence ID" value="CCE91526.1"/>
    <property type="molecule type" value="Genomic_DNA"/>
</dbReference>
<evidence type="ECO:0000256" key="9">
    <source>
        <dbReference type="ARBA" id="ARBA00023136"/>
    </source>
</evidence>
<comment type="subcellular location">
    <subcellularLocation>
        <location evidence="2 11">Cell membrane</location>
        <topology evidence="2 11">Multi-pass membrane protein</topology>
    </subcellularLocation>
</comment>
<dbReference type="Proteomes" id="UP000005627">
    <property type="component" value="Chromosome 3"/>
</dbReference>
<evidence type="ECO:0000256" key="5">
    <source>
        <dbReference type="ARBA" id="ARBA00022475"/>
    </source>
</evidence>
<dbReference type="InterPro" id="IPR026777">
    <property type="entry name" value="PRM1"/>
</dbReference>
<keyword evidence="13" id="KW-1185">Reference proteome</keyword>
<evidence type="ECO:0000256" key="10">
    <source>
        <dbReference type="ARBA" id="ARBA00023180"/>
    </source>
</evidence>
<dbReference type="InParanoid" id="G8ZQN9"/>
<feature type="transmembrane region" description="Helical" evidence="11">
    <location>
        <begin position="608"/>
        <end position="629"/>
    </location>
</feature>
<evidence type="ECO:0000256" key="6">
    <source>
        <dbReference type="ARBA" id="ARBA00022692"/>
    </source>
</evidence>
<dbReference type="GO" id="GO:0032220">
    <property type="term" value="P:plasma membrane fusion involved in cytogamy"/>
    <property type="evidence" value="ECO:0007669"/>
    <property type="project" value="EnsemblFungi"/>
</dbReference>
<keyword evidence="9 11" id="KW-0472">Membrane</keyword>
<dbReference type="PANTHER" id="PTHR31030">
    <property type="entry name" value="PLASMA MEMBRANE FUSION PROTEIN PRM1"/>
    <property type="match status" value="1"/>
</dbReference>
<evidence type="ECO:0000256" key="7">
    <source>
        <dbReference type="ARBA" id="ARBA00022971"/>
    </source>
</evidence>
<keyword evidence="10" id="KW-0325">Glycoprotein</keyword>
<organism evidence="12 13">
    <name type="scientific">Torulaspora delbrueckii</name>
    <name type="common">Yeast</name>
    <name type="synonym">Candida colliculosa</name>
    <dbReference type="NCBI Taxonomy" id="4950"/>
    <lineage>
        <taxon>Eukaryota</taxon>
        <taxon>Fungi</taxon>
        <taxon>Dikarya</taxon>
        <taxon>Ascomycota</taxon>
        <taxon>Saccharomycotina</taxon>
        <taxon>Saccharomycetes</taxon>
        <taxon>Saccharomycetales</taxon>
        <taxon>Saccharomycetaceae</taxon>
        <taxon>Torulaspora</taxon>
    </lineage>
</organism>
<dbReference type="AlphaFoldDB" id="G8ZQN9"/>
<evidence type="ECO:0000256" key="4">
    <source>
        <dbReference type="ARBA" id="ARBA00017621"/>
    </source>
</evidence>
<sequence>MITSYLTLRDRLSQVWLNTYTLALLLAVFKLAFFSTSIRNAIGQSETYVISHCASIDAIYNNGLNNTPHYLGVMSNYLLKEAMEQSVKASLKTLSLLVYVSEELVSFSIDLYLGTYACLIVSAIDGSVDVATNTTEKILDLVNSTVIGFADDLDDGLGDISNIINKIISAASKIESLFTGNNKDDGASDKIKQVNLTISSLRDFQIPSSIDDKLRNLSDKTPDFATLKNMTKTLISVPFTEVRNEIDAMNATGIVGDPKLLYVPPLVNSSDTPGICGKNIPTIKKLYDSLDHTLMVATVVCLVLMVLAAIVMMIPPAWSEYRYWRRLNELRDQYQRTILSEKDPFTESNVQPSWDIIAALHNCFYHWNAKVSRWLFTVISKLNRKKQPTDLDKIKVQWVVSYTTSSRALCVLGIGLIALTVCILQLILIAVLRNAIESKGDSTVKQLLNNSAISFEEDINNWSKQTNLYINSTEANMNDEVFGWLDTTTVSVNDTVNKMMTGIDDTLADAFNNTILYSPMNTVVGCVIGNKLAMVEKAMTWIHDTVKFSLPRINATDINSVMKNQLQNDSSTDTKSSFSGFDIVGEMRSALLKVLDSFHKTAMWELTIALLILSVWVFQLPIAITILLYRSRKHY</sequence>
<dbReference type="GeneID" id="11501944"/>
<evidence type="ECO:0000313" key="12">
    <source>
        <dbReference type="EMBL" id="CCE91526.1"/>
    </source>
</evidence>
<keyword evidence="7 11" id="KW-0184">Conjugation</keyword>
<reference evidence="12 13" key="1">
    <citation type="journal article" date="2011" name="Proc. Natl. Acad. Sci. U.S.A.">
        <title>Evolutionary erosion of yeast sex chromosomes by mating-type switching accidents.</title>
        <authorList>
            <person name="Gordon J.L."/>
            <person name="Armisen D."/>
            <person name="Proux-Wera E."/>
            <person name="Oheigeartaigh S.S."/>
            <person name="Byrne K.P."/>
            <person name="Wolfe K.H."/>
        </authorList>
    </citation>
    <scope>NUCLEOTIDE SEQUENCE [LARGE SCALE GENOMIC DNA]</scope>
    <source>
        <strain evidence="13">ATCC 10662 / CBS 1146 / NBRC 0425 / NCYC 2629 / NRRL Y-866</strain>
    </source>
</reference>
<keyword evidence="6 11" id="KW-0812">Transmembrane</keyword>